<sequence>MQLENIVMDARDPQVAGTFWREALEALTLTWTDDLVELRLDLPAGPTIDLCLPRVADVDTSAPRAHLDLVGGPQKDALVARLCELGAAPLDIGQGDVPWTVLADPEGHPFCVLEDRSEYAAAGPIGGVPFDSADPEKDARFWAALTGWEDCDGVVPSLRHPSGRGPRLEFCPELEPKTGKNHLHLDVRTPDGMTMGEAVSHALQLGAWEVDHEWDVPWTILEDPSGNEFCILPPKV</sequence>
<dbReference type="RefSeq" id="WP_009483464.1">
    <property type="nucleotide sequence ID" value="NZ_BAFE01000089.1"/>
</dbReference>
<name>H5UV63_9MICO</name>
<feature type="domain" description="Glyoxalase-like" evidence="1">
    <location>
        <begin position="130"/>
        <end position="232"/>
    </location>
</feature>
<dbReference type="OrthoDB" id="5524593at2"/>
<protein>
    <recommendedName>
        <fullName evidence="1">Glyoxalase-like domain-containing protein</fullName>
    </recommendedName>
</protein>
<dbReference type="SUPFAM" id="SSF54593">
    <property type="entry name" value="Glyoxalase/Bleomycin resistance protein/Dihydroxybiphenyl dioxygenase"/>
    <property type="match status" value="2"/>
</dbReference>
<evidence type="ECO:0000259" key="1">
    <source>
        <dbReference type="Pfam" id="PF18029"/>
    </source>
</evidence>
<comment type="caution">
    <text evidence="2">The sequence shown here is derived from an EMBL/GenBank/DDBJ whole genome shotgun (WGS) entry which is preliminary data.</text>
</comment>
<gene>
    <name evidence="2" type="ORF">MOPEL_130_02280</name>
</gene>
<dbReference type="Pfam" id="PF18029">
    <property type="entry name" value="Glyoxalase_6"/>
    <property type="match status" value="2"/>
</dbReference>
<accession>H5UV63</accession>
<feature type="domain" description="Glyoxalase-like" evidence="1">
    <location>
        <begin position="6"/>
        <end position="113"/>
    </location>
</feature>
<proteinExistence type="predicted"/>
<dbReference type="PANTHER" id="PTHR35908:SF1">
    <property type="entry name" value="CONSERVED PROTEIN"/>
    <property type="match status" value="1"/>
</dbReference>
<evidence type="ECO:0000313" key="3">
    <source>
        <dbReference type="Proteomes" id="UP000004367"/>
    </source>
</evidence>
<dbReference type="InterPro" id="IPR041581">
    <property type="entry name" value="Glyoxalase_6"/>
</dbReference>
<dbReference type="CDD" id="cd06587">
    <property type="entry name" value="VOC"/>
    <property type="match status" value="2"/>
</dbReference>
<keyword evidence="3" id="KW-1185">Reference proteome</keyword>
<dbReference type="eggNOG" id="COG0346">
    <property type="taxonomic scope" value="Bacteria"/>
</dbReference>
<dbReference type="Proteomes" id="UP000004367">
    <property type="component" value="Unassembled WGS sequence"/>
</dbReference>
<dbReference type="InterPro" id="IPR029068">
    <property type="entry name" value="Glyas_Bleomycin-R_OHBP_Dase"/>
</dbReference>
<organism evidence="2 3">
    <name type="scientific">Mobilicoccus pelagius NBRC 104925</name>
    <dbReference type="NCBI Taxonomy" id="1089455"/>
    <lineage>
        <taxon>Bacteria</taxon>
        <taxon>Bacillati</taxon>
        <taxon>Actinomycetota</taxon>
        <taxon>Actinomycetes</taxon>
        <taxon>Micrococcales</taxon>
        <taxon>Dermatophilaceae</taxon>
        <taxon>Mobilicoccus</taxon>
    </lineage>
</organism>
<evidence type="ECO:0000313" key="2">
    <source>
        <dbReference type="EMBL" id="GAB49621.1"/>
    </source>
</evidence>
<dbReference type="Gene3D" id="3.10.180.10">
    <property type="entry name" value="2,3-Dihydroxybiphenyl 1,2-Dioxygenase, domain 1"/>
    <property type="match status" value="2"/>
</dbReference>
<dbReference type="AlphaFoldDB" id="H5UV63"/>
<reference evidence="2 3" key="1">
    <citation type="submission" date="2012-02" db="EMBL/GenBank/DDBJ databases">
        <title>Whole genome shotgun sequence of Mobilicoccus pelagius NBRC 104925.</title>
        <authorList>
            <person name="Yoshida Y."/>
            <person name="Hosoyama A."/>
            <person name="Tsuchikane K."/>
            <person name="Katsumata H."/>
            <person name="Yamazaki S."/>
            <person name="Fujita N."/>
        </authorList>
    </citation>
    <scope>NUCLEOTIDE SEQUENCE [LARGE SCALE GENOMIC DNA]</scope>
    <source>
        <strain evidence="2 3">NBRC 104925</strain>
    </source>
</reference>
<dbReference type="EMBL" id="BAFE01000089">
    <property type="protein sequence ID" value="GAB49621.1"/>
    <property type="molecule type" value="Genomic_DNA"/>
</dbReference>
<dbReference type="PANTHER" id="PTHR35908">
    <property type="entry name" value="HYPOTHETICAL FUSION PROTEIN"/>
    <property type="match status" value="1"/>
</dbReference>
<dbReference type="STRING" id="1089455.MOPEL_130_02280"/>